<evidence type="ECO:0000313" key="11">
    <source>
        <dbReference type="EMBL" id="GAA3706907.1"/>
    </source>
</evidence>
<dbReference type="InterPro" id="IPR036640">
    <property type="entry name" value="ABC1_TM_sf"/>
</dbReference>
<organism evidence="11 12">
    <name type="scientific">Microlunatus aurantiacus</name>
    <dbReference type="NCBI Taxonomy" id="446786"/>
    <lineage>
        <taxon>Bacteria</taxon>
        <taxon>Bacillati</taxon>
        <taxon>Actinomycetota</taxon>
        <taxon>Actinomycetes</taxon>
        <taxon>Propionibacteriales</taxon>
        <taxon>Propionibacteriaceae</taxon>
        <taxon>Microlunatus</taxon>
    </lineage>
</organism>
<evidence type="ECO:0000256" key="3">
    <source>
        <dbReference type="ARBA" id="ARBA00022741"/>
    </source>
</evidence>
<keyword evidence="6 8" id="KW-0472">Membrane</keyword>
<evidence type="ECO:0000256" key="6">
    <source>
        <dbReference type="ARBA" id="ARBA00023136"/>
    </source>
</evidence>
<feature type="transmembrane region" description="Helical" evidence="8">
    <location>
        <begin position="273"/>
        <end position="297"/>
    </location>
</feature>
<evidence type="ECO:0000256" key="4">
    <source>
        <dbReference type="ARBA" id="ARBA00022840"/>
    </source>
</evidence>
<dbReference type="SUPFAM" id="SSF52540">
    <property type="entry name" value="P-loop containing nucleoside triphosphate hydrolases"/>
    <property type="match status" value="1"/>
</dbReference>
<keyword evidence="2 8" id="KW-0812">Transmembrane</keyword>
<sequence>MDAGAVDPLTLRAAARYRRKSLGQLRRLVSTSIALVWSADRRLFIGLVVLQFVAAALLVAQVLAVRSVLQAIITLGERANASGVIGWILVLAILTGLSAICGSLQTQLQRLLGEHVAHAMWNRVLGVSTKVGLRHFESSEFFNQLSRVQMSALSRPYQVTQGVLSMAGATVASVALGVALFSLAPVLVPLVACGGVPVLVASRRESRLEFDFSVQQTPALRLRSYFGMLQLGRDEAKEVRALGLQSWLMERFNGIYSSYLADLRNHVRRRTGLSVLGQVGASIVLGATLLLMVWLILRGSLDIAGAGAALVAIRMLMAQVQLVFRGAQSVFESGLFLDDLDDFLALGAQARDEDQGAVAPTSFDTIRVEAVTFSYPESPQRALQGVDVELRAGEIVALVGENGSGKTTLAKLLAGLYEPDGGSIRWDERDLSEFSSSSVRDRVTVVFQDFVRFALTATENIATGRIGLTVDPQRVRMAARSAGAEQALDGLPNGFDTILSRMFAGGQDLSGGQWQRVALARSFYRDAPLVILDEPTASLDPRAEHELFTTLRSALRGRTALFISHRFATVRGADRIYVMHEGRVVEQGTHEELIRIAGRYAELYRLQATVRVGGASHDGGEAVTTEHDDRVQEAT</sequence>
<dbReference type="SUPFAM" id="SSF90123">
    <property type="entry name" value="ABC transporter transmembrane region"/>
    <property type="match status" value="1"/>
</dbReference>
<dbReference type="GO" id="GO:0005524">
    <property type="term" value="F:ATP binding"/>
    <property type="evidence" value="ECO:0007669"/>
    <property type="project" value="UniProtKB-KW"/>
</dbReference>
<protein>
    <submittedName>
        <fullName evidence="11">ABC transporter ATP-binding protein</fullName>
    </submittedName>
</protein>
<feature type="region of interest" description="Disordered" evidence="7">
    <location>
        <begin position="615"/>
        <end position="635"/>
    </location>
</feature>
<dbReference type="PROSITE" id="PS50929">
    <property type="entry name" value="ABC_TM1F"/>
    <property type="match status" value="1"/>
</dbReference>
<evidence type="ECO:0000256" key="8">
    <source>
        <dbReference type="SAM" id="Phobius"/>
    </source>
</evidence>
<dbReference type="EMBL" id="BAAAYX010000010">
    <property type="protein sequence ID" value="GAA3706907.1"/>
    <property type="molecule type" value="Genomic_DNA"/>
</dbReference>
<gene>
    <name evidence="11" type="ORF">GCM10022204_26000</name>
</gene>
<dbReference type="PROSITE" id="PS00211">
    <property type="entry name" value="ABC_TRANSPORTER_1"/>
    <property type="match status" value="1"/>
</dbReference>
<dbReference type="Gene3D" id="1.20.1560.10">
    <property type="entry name" value="ABC transporter type 1, transmembrane domain"/>
    <property type="match status" value="1"/>
</dbReference>
<evidence type="ECO:0000313" key="12">
    <source>
        <dbReference type="Proteomes" id="UP001500051"/>
    </source>
</evidence>
<dbReference type="InterPro" id="IPR003593">
    <property type="entry name" value="AAA+_ATPase"/>
</dbReference>
<comment type="caution">
    <text evidence="11">The sequence shown here is derived from an EMBL/GenBank/DDBJ whole genome shotgun (WGS) entry which is preliminary data.</text>
</comment>
<evidence type="ECO:0000256" key="5">
    <source>
        <dbReference type="ARBA" id="ARBA00022989"/>
    </source>
</evidence>
<keyword evidence="3" id="KW-0547">Nucleotide-binding</keyword>
<comment type="subcellular location">
    <subcellularLocation>
        <location evidence="1">Cell membrane</location>
        <topology evidence="1">Multi-pass membrane protein</topology>
    </subcellularLocation>
</comment>
<accession>A0ABP7DNL6</accession>
<evidence type="ECO:0000256" key="2">
    <source>
        <dbReference type="ARBA" id="ARBA00022692"/>
    </source>
</evidence>
<evidence type="ECO:0000259" key="9">
    <source>
        <dbReference type="PROSITE" id="PS50893"/>
    </source>
</evidence>
<feature type="transmembrane region" description="Helical" evidence="8">
    <location>
        <begin position="186"/>
        <end position="202"/>
    </location>
</feature>
<name>A0ABP7DNL6_9ACTN</name>
<proteinExistence type="predicted"/>
<dbReference type="InterPro" id="IPR003439">
    <property type="entry name" value="ABC_transporter-like_ATP-bd"/>
</dbReference>
<dbReference type="PANTHER" id="PTHR24221:SF646">
    <property type="entry name" value="HAEMOLYSIN SECRETION ATP-BINDING PROTEIN"/>
    <property type="match status" value="1"/>
</dbReference>
<feature type="domain" description="ABC transmembrane type-1" evidence="10">
    <location>
        <begin position="45"/>
        <end position="325"/>
    </location>
</feature>
<evidence type="ECO:0000256" key="1">
    <source>
        <dbReference type="ARBA" id="ARBA00004651"/>
    </source>
</evidence>
<dbReference type="SMART" id="SM00382">
    <property type="entry name" value="AAA"/>
    <property type="match status" value="1"/>
</dbReference>
<feature type="transmembrane region" description="Helical" evidence="8">
    <location>
        <begin position="43"/>
        <end position="64"/>
    </location>
</feature>
<reference evidence="12" key="1">
    <citation type="journal article" date="2019" name="Int. J. Syst. Evol. Microbiol.">
        <title>The Global Catalogue of Microorganisms (GCM) 10K type strain sequencing project: providing services to taxonomists for standard genome sequencing and annotation.</title>
        <authorList>
            <consortium name="The Broad Institute Genomics Platform"/>
            <consortium name="The Broad Institute Genome Sequencing Center for Infectious Disease"/>
            <person name="Wu L."/>
            <person name="Ma J."/>
        </authorList>
    </citation>
    <scope>NUCLEOTIDE SEQUENCE [LARGE SCALE GENOMIC DNA]</scope>
    <source>
        <strain evidence="12">JCM 16548</strain>
    </source>
</reference>
<dbReference type="InterPro" id="IPR039421">
    <property type="entry name" value="Type_1_exporter"/>
</dbReference>
<evidence type="ECO:0000256" key="7">
    <source>
        <dbReference type="SAM" id="MobiDB-lite"/>
    </source>
</evidence>
<keyword evidence="5 8" id="KW-1133">Transmembrane helix</keyword>
<dbReference type="InterPro" id="IPR017871">
    <property type="entry name" value="ABC_transporter-like_CS"/>
</dbReference>
<feature type="compositionally biased region" description="Basic and acidic residues" evidence="7">
    <location>
        <begin position="618"/>
        <end position="635"/>
    </location>
</feature>
<evidence type="ECO:0000259" key="10">
    <source>
        <dbReference type="PROSITE" id="PS50929"/>
    </source>
</evidence>
<keyword evidence="4 11" id="KW-0067">ATP-binding</keyword>
<dbReference type="Proteomes" id="UP001500051">
    <property type="component" value="Unassembled WGS sequence"/>
</dbReference>
<dbReference type="PANTHER" id="PTHR24221">
    <property type="entry name" value="ATP-BINDING CASSETTE SUB-FAMILY B"/>
    <property type="match status" value="1"/>
</dbReference>
<dbReference type="Pfam" id="PF00005">
    <property type="entry name" value="ABC_tran"/>
    <property type="match status" value="1"/>
</dbReference>
<feature type="transmembrane region" description="Helical" evidence="8">
    <location>
        <begin position="84"/>
        <end position="104"/>
    </location>
</feature>
<dbReference type="Gene3D" id="3.40.50.300">
    <property type="entry name" value="P-loop containing nucleotide triphosphate hydrolases"/>
    <property type="match status" value="1"/>
</dbReference>
<dbReference type="InterPro" id="IPR011527">
    <property type="entry name" value="ABC1_TM_dom"/>
</dbReference>
<feature type="domain" description="ABC transporter" evidence="9">
    <location>
        <begin position="366"/>
        <end position="606"/>
    </location>
</feature>
<keyword evidence="12" id="KW-1185">Reference proteome</keyword>
<dbReference type="InterPro" id="IPR027417">
    <property type="entry name" value="P-loop_NTPase"/>
</dbReference>
<dbReference type="PROSITE" id="PS50893">
    <property type="entry name" value="ABC_TRANSPORTER_2"/>
    <property type="match status" value="1"/>
</dbReference>